<dbReference type="EMBL" id="QEAN01000135">
    <property type="protein sequence ID" value="TPX46449.1"/>
    <property type="molecule type" value="Genomic_DNA"/>
</dbReference>
<feature type="compositionally biased region" description="Polar residues" evidence="2">
    <location>
        <begin position="648"/>
        <end position="659"/>
    </location>
</feature>
<sequence>MAPNNPPLAHGLLGSVIYDQDASSPWSFQAAASSSIPSRHAKGLWRPASHLMQLTPKSSLDKEYPPVALDEHGNLSSGVEVDRAISSSLDYLNGMYPELYIPRDILRQVIKDNLKDELTRSYHLHGNCVAVCDDALMYVGGGCMNELYWYPFEVARSQRLPCKFPVRARKSLFNFKAPIAQIISSFTGITAVRTHSSVSFLKTVKPRRYYHAGSLPFATDQPLHIAWNRIVPGLAAVLVQGGYLTLWDDGAPSTCETICKPGNNNVTWTCCEFGPHPKTIMLSSKEKISMLDLRAGHSRPESLLEEENILGFTASTCSPFLLGFTTDSKISIYDHRYMKEPLVQWLHFYNNDVPFHLQFVERPHDCLLTVGYRSNAIVAYTTTTVQPYKEPSPPFRVQPFSRHPYAFSDLPVGSAPLVSQSKTNPLLGYSIWSNDDLNGSLGIVQLAANGAIYMQQYRNDDTPNWAESDMMSAEHENILVEELERAIYQAEKEMVLAEQGRHKHLLRDRMESNMSTLHQWVQDGFQVSERSMPVVLDHPDSTPRTLYDLVYPKPNRQNTKMPVHSTSHVPRQSMDTDNLNKFKALEIDLRAFQMGDATDARSLLKAVWPNPGGDVQHYEKSLDWAEADVTLSSRMYTPTGAETRGTAEPSTSRRTTASQPRPFELSRTAKMLAELWSKDDYGDKLPPISRMHQDSVSARPYLDRKKVYRFECRDSSTAEPALSNAGMDNDADGDISSQQPCLEVTAPPPLSQSSIAAAAVLMKAPAATSQSQGVITQSFGTPITNSQMSTPSQSTKKKRKAGF</sequence>
<dbReference type="InterPro" id="IPR036322">
    <property type="entry name" value="WD40_repeat_dom_sf"/>
</dbReference>
<proteinExistence type="predicted"/>
<dbReference type="AlphaFoldDB" id="A0A507D4L0"/>
<evidence type="ECO:0000313" key="5">
    <source>
        <dbReference type="Proteomes" id="UP000317494"/>
    </source>
</evidence>
<dbReference type="EMBL" id="QEAM01000149">
    <property type="protein sequence ID" value="TPX45219.1"/>
    <property type="molecule type" value="Genomic_DNA"/>
</dbReference>
<dbReference type="STRING" id="286115.A0A507D4L0"/>
<keyword evidence="1" id="KW-0175">Coiled coil</keyword>
<feature type="region of interest" description="Disordered" evidence="2">
    <location>
        <begin position="778"/>
        <end position="803"/>
    </location>
</feature>
<dbReference type="VEuPathDB" id="FungiDB:SeMB42_g03677"/>
<evidence type="ECO:0000256" key="1">
    <source>
        <dbReference type="SAM" id="Coils"/>
    </source>
</evidence>
<protein>
    <submittedName>
        <fullName evidence="4">Uncharacterized protein</fullName>
    </submittedName>
</protein>
<gene>
    <name evidence="3" type="ORF">SeLEV6574_g04003</name>
    <name evidence="4" type="ORF">SeMB42_g03677</name>
</gene>
<dbReference type="PANTHER" id="PTHR15319:SF1">
    <property type="entry name" value="TATA BOX-BINDING PROTEIN-ASSOCIATED FACTOR RNA POLYMERASE I SUBUNIT C"/>
    <property type="match status" value="1"/>
</dbReference>
<comment type="caution">
    <text evidence="4">The sequence shown here is derived from an EMBL/GenBank/DDBJ whole genome shotgun (WGS) entry which is preliminary data.</text>
</comment>
<feature type="region of interest" description="Disordered" evidence="2">
    <location>
        <begin position="714"/>
        <end position="741"/>
    </location>
</feature>
<feature type="region of interest" description="Disordered" evidence="2">
    <location>
        <begin position="552"/>
        <end position="574"/>
    </location>
</feature>
<dbReference type="Proteomes" id="UP000320475">
    <property type="component" value="Unassembled WGS sequence"/>
</dbReference>
<reference evidence="5 6" key="1">
    <citation type="journal article" date="2019" name="Sci. Rep.">
        <title>Comparative genomics of chytrid fungi reveal insights into the obligate biotrophic and pathogenic lifestyle of Synchytrium endobioticum.</title>
        <authorList>
            <person name="van de Vossenberg B.T.L.H."/>
            <person name="Warris S."/>
            <person name="Nguyen H.D.T."/>
            <person name="van Gent-Pelzer M.P.E."/>
            <person name="Joly D.L."/>
            <person name="van de Geest H.C."/>
            <person name="Bonants P.J.M."/>
            <person name="Smith D.S."/>
            <person name="Levesque C.A."/>
            <person name="van der Lee T.A.J."/>
        </authorList>
    </citation>
    <scope>NUCLEOTIDE SEQUENCE [LARGE SCALE GENOMIC DNA]</scope>
    <source>
        <strain evidence="3 6">LEV6574</strain>
        <strain evidence="4 5">MB42</strain>
    </source>
</reference>
<evidence type="ECO:0000256" key="2">
    <source>
        <dbReference type="SAM" id="MobiDB-lite"/>
    </source>
</evidence>
<dbReference type="PANTHER" id="PTHR15319">
    <property type="entry name" value="TATA BOX-BINDING PROTEIN ASSOCIATED FACTOR RNA POLYMERASE I SUBUNIT C"/>
    <property type="match status" value="1"/>
</dbReference>
<dbReference type="GO" id="GO:0001650">
    <property type="term" value="C:fibrillar center"/>
    <property type="evidence" value="ECO:0007669"/>
    <property type="project" value="TreeGrafter"/>
</dbReference>
<organism evidence="4 5">
    <name type="scientific">Synchytrium endobioticum</name>
    <dbReference type="NCBI Taxonomy" id="286115"/>
    <lineage>
        <taxon>Eukaryota</taxon>
        <taxon>Fungi</taxon>
        <taxon>Fungi incertae sedis</taxon>
        <taxon>Chytridiomycota</taxon>
        <taxon>Chytridiomycota incertae sedis</taxon>
        <taxon>Chytridiomycetes</taxon>
        <taxon>Synchytriales</taxon>
        <taxon>Synchytriaceae</taxon>
        <taxon>Synchytrium</taxon>
    </lineage>
</organism>
<feature type="compositionally biased region" description="Polar residues" evidence="2">
    <location>
        <begin position="778"/>
        <end position="794"/>
    </location>
</feature>
<evidence type="ECO:0000313" key="3">
    <source>
        <dbReference type="EMBL" id="TPX45219.1"/>
    </source>
</evidence>
<accession>A0A507D4L0</accession>
<dbReference type="OrthoDB" id="2382881at2759"/>
<name>A0A507D4L0_9FUNG</name>
<evidence type="ECO:0000313" key="4">
    <source>
        <dbReference type="EMBL" id="TPX46449.1"/>
    </source>
</evidence>
<dbReference type="GO" id="GO:0001164">
    <property type="term" value="F:RNA polymerase I core promoter sequence-specific DNA binding"/>
    <property type="evidence" value="ECO:0007669"/>
    <property type="project" value="TreeGrafter"/>
</dbReference>
<evidence type="ECO:0000313" key="6">
    <source>
        <dbReference type="Proteomes" id="UP000320475"/>
    </source>
</evidence>
<dbReference type="Proteomes" id="UP000317494">
    <property type="component" value="Unassembled WGS sequence"/>
</dbReference>
<feature type="compositionally biased region" description="Polar residues" evidence="2">
    <location>
        <begin position="555"/>
        <end position="574"/>
    </location>
</feature>
<keyword evidence="5" id="KW-1185">Reference proteome</keyword>
<dbReference type="InterPro" id="IPR038801">
    <property type="entry name" value="TAF1C"/>
</dbReference>
<feature type="coiled-coil region" evidence="1">
    <location>
        <begin position="473"/>
        <end position="500"/>
    </location>
</feature>
<dbReference type="SUPFAM" id="SSF50978">
    <property type="entry name" value="WD40 repeat-like"/>
    <property type="match status" value="1"/>
</dbReference>
<feature type="region of interest" description="Disordered" evidence="2">
    <location>
        <begin position="637"/>
        <end position="662"/>
    </location>
</feature>